<sequence>MRVSSSIIALAASFQAIAGHTLPQDPGSEAKHLERDLDPLPPPPKPEPITVTELPLPPVAEDRVGACTTKINPRRTGCIKKFPDLMTGNFLPDNRHVVASVNYAGAPASGSGSIYSGPQLIIIKTDGKKFGNGDAWKCITCGVPEKNRRGMHEYLDYPQAFRDGKRILAGANIIKCTSPFQQDSCTPDKVKVHPIHWYTSEDGSGPSGSLRELRIHPDNKHLAWSWITTTAGKLDQYGFVGRLRFNRSPKVGEPKVPRYDLENVQLLFDPSATPPIAVHADGKQLVINHDAITVGELRGFTGTGRELHYVGFPTESSNIDVYAVDLLTGKVRRLTQHPEYVDPIDFSADDKWMVIEDTRGSDRQMFIAGLRGIPPVTDLVSSSATSSTRNNGYRRFFQPWLLDGHGDRGSYFGQQINAGYDATPGSGSPSDPEWNSMADPKFSWDGTQIAWFQSQTVSPACGGHNPLPCYPSTAQGGRQQRLMLAHMTSRKPVKKFPAVQELPQTIPWAIKYKPGFKPKGRPFPPPGEYVLKGQSSGYANVALVGSEQGTLLRSVGLVYHDFSDDGLNVLTGSEKVDVHVEGSINWVDWHSNLTQTGPFNGTKKTSPDGFQLRIDVRVNEFMANGSLVTTVDGKEYFQPLNFT</sequence>
<organism evidence="3 4">
    <name type="scientific">Dactylonectria macrodidyma</name>
    <dbReference type="NCBI Taxonomy" id="307937"/>
    <lineage>
        <taxon>Eukaryota</taxon>
        <taxon>Fungi</taxon>
        <taxon>Dikarya</taxon>
        <taxon>Ascomycota</taxon>
        <taxon>Pezizomycotina</taxon>
        <taxon>Sordariomycetes</taxon>
        <taxon>Hypocreomycetidae</taxon>
        <taxon>Hypocreales</taxon>
        <taxon>Nectriaceae</taxon>
        <taxon>Dactylonectria</taxon>
    </lineage>
</organism>
<reference evidence="3" key="1">
    <citation type="journal article" date="2021" name="Nat. Commun.">
        <title>Genetic determinants of endophytism in the Arabidopsis root mycobiome.</title>
        <authorList>
            <person name="Mesny F."/>
            <person name="Miyauchi S."/>
            <person name="Thiergart T."/>
            <person name="Pickel B."/>
            <person name="Atanasova L."/>
            <person name="Karlsson M."/>
            <person name="Huettel B."/>
            <person name="Barry K.W."/>
            <person name="Haridas S."/>
            <person name="Chen C."/>
            <person name="Bauer D."/>
            <person name="Andreopoulos W."/>
            <person name="Pangilinan J."/>
            <person name="LaButti K."/>
            <person name="Riley R."/>
            <person name="Lipzen A."/>
            <person name="Clum A."/>
            <person name="Drula E."/>
            <person name="Henrissat B."/>
            <person name="Kohler A."/>
            <person name="Grigoriev I.V."/>
            <person name="Martin F.M."/>
            <person name="Hacquard S."/>
        </authorList>
    </citation>
    <scope>NUCLEOTIDE SEQUENCE</scope>
    <source>
        <strain evidence="3">MPI-CAGE-AT-0147</strain>
    </source>
</reference>
<protein>
    <submittedName>
        <fullName evidence="3">Saponin hydrolase</fullName>
    </submittedName>
</protein>
<dbReference type="SUPFAM" id="SSF82171">
    <property type="entry name" value="DPP6 N-terminal domain-like"/>
    <property type="match status" value="1"/>
</dbReference>
<dbReference type="Proteomes" id="UP000738349">
    <property type="component" value="Unassembled WGS sequence"/>
</dbReference>
<evidence type="ECO:0000313" key="4">
    <source>
        <dbReference type="Proteomes" id="UP000738349"/>
    </source>
</evidence>
<feature type="region of interest" description="Disordered" evidence="1">
    <location>
        <begin position="20"/>
        <end position="51"/>
    </location>
</feature>
<dbReference type="OrthoDB" id="10265322at2759"/>
<proteinExistence type="predicted"/>
<keyword evidence="2" id="KW-0732">Signal</keyword>
<evidence type="ECO:0000256" key="2">
    <source>
        <dbReference type="SAM" id="SignalP"/>
    </source>
</evidence>
<gene>
    <name evidence="3" type="ORF">EDB81DRAFT_847995</name>
</gene>
<keyword evidence="3" id="KW-0378">Hydrolase</keyword>
<feature type="signal peptide" evidence="2">
    <location>
        <begin position="1"/>
        <end position="19"/>
    </location>
</feature>
<keyword evidence="4" id="KW-1185">Reference proteome</keyword>
<evidence type="ECO:0000313" key="3">
    <source>
        <dbReference type="EMBL" id="KAH7119221.1"/>
    </source>
</evidence>
<accession>A0A9P9IFX2</accession>
<dbReference type="AlphaFoldDB" id="A0A9P9IFX2"/>
<dbReference type="InterPro" id="IPR011042">
    <property type="entry name" value="6-blade_b-propeller_TolB-like"/>
</dbReference>
<dbReference type="EMBL" id="JAGMUV010000026">
    <property type="protein sequence ID" value="KAH7119221.1"/>
    <property type="molecule type" value="Genomic_DNA"/>
</dbReference>
<feature type="compositionally biased region" description="Basic and acidic residues" evidence="1">
    <location>
        <begin position="28"/>
        <end position="38"/>
    </location>
</feature>
<dbReference type="Gene3D" id="2.120.10.30">
    <property type="entry name" value="TolB, C-terminal domain"/>
    <property type="match status" value="1"/>
</dbReference>
<evidence type="ECO:0000256" key="1">
    <source>
        <dbReference type="SAM" id="MobiDB-lite"/>
    </source>
</evidence>
<dbReference type="GO" id="GO:0016787">
    <property type="term" value="F:hydrolase activity"/>
    <property type="evidence" value="ECO:0007669"/>
    <property type="project" value="UniProtKB-KW"/>
</dbReference>
<comment type="caution">
    <text evidence="3">The sequence shown here is derived from an EMBL/GenBank/DDBJ whole genome shotgun (WGS) entry which is preliminary data.</text>
</comment>
<name>A0A9P9IFX2_9HYPO</name>
<feature type="chain" id="PRO_5040331698" evidence="2">
    <location>
        <begin position="20"/>
        <end position="643"/>
    </location>
</feature>